<dbReference type="AlphaFoldDB" id="A0A8J3QQV4"/>
<gene>
    <name evidence="1" type="ORF">Raf01_19800</name>
</gene>
<accession>A0A8J3QQV4</accession>
<dbReference type="EMBL" id="BONZ01000017">
    <property type="protein sequence ID" value="GIH13808.1"/>
    <property type="molecule type" value="Genomic_DNA"/>
</dbReference>
<protein>
    <submittedName>
        <fullName evidence="1">Uncharacterized protein</fullName>
    </submittedName>
</protein>
<keyword evidence="2" id="KW-1185">Reference proteome</keyword>
<name>A0A8J3QQV4_9ACTN</name>
<dbReference type="RefSeq" id="WP_203917489.1">
    <property type="nucleotide sequence ID" value="NZ_BONZ01000017.1"/>
</dbReference>
<evidence type="ECO:0000313" key="1">
    <source>
        <dbReference type="EMBL" id="GIH13808.1"/>
    </source>
</evidence>
<reference evidence="1" key="1">
    <citation type="submission" date="2021-01" db="EMBL/GenBank/DDBJ databases">
        <title>Whole genome shotgun sequence of Rugosimonospora africana NBRC 104875.</title>
        <authorList>
            <person name="Komaki H."/>
            <person name="Tamura T."/>
        </authorList>
    </citation>
    <scope>NUCLEOTIDE SEQUENCE</scope>
    <source>
        <strain evidence="1">NBRC 104875</strain>
    </source>
</reference>
<evidence type="ECO:0000313" key="2">
    <source>
        <dbReference type="Proteomes" id="UP000642748"/>
    </source>
</evidence>
<comment type="caution">
    <text evidence="1">The sequence shown here is derived from an EMBL/GenBank/DDBJ whole genome shotgun (WGS) entry which is preliminary data.</text>
</comment>
<sequence length="179" mass="19787">MNPGWWRRNRWGLLLLVPALALALYSPVKTGYRMYWKAEPRQPVSGTPGSWVAYDGARMRLTRLAADTGPQDFLGDPVAIPAGTQAWKATVDFDVPHGVKLSLCTVSLETADGKTFSPGPDDLKDLDAPFDYCTPEDPDDKSAKYQTVAYFLLPREAHPVALRVVAKTKLPDYARLTPP</sequence>
<proteinExistence type="predicted"/>
<dbReference type="Proteomes" id="UP000642748">
    <property type="component" value="Unassembled WGS sequence"/>
</dbReference>
<organism evidence="1 2">
    <name type="scientific">Rugosimonospora africana</name>
    <dbReference type="NCBI Taxonomy" id="556532"/>
    <lineage>
        <taxon>Bacteria</taxon>
        <taxon>Bacillati</taxon>
        <taxon>Actinomycetota</taxon>
        <taxon>Actinomycetes</taxon>
        <taxon>Micromonosporales</taxon>
        <taxon>Micromonosporaceae</taxon>
        <taxon>Rugosimonospora</taxon>
    </lineage>
</organism>